<dbReference type="GO" id="GO:0051536">
    <property type="term" value="F:iron-sulfur cluster binding"/>
    <property type="evidence" value="ECO:0007669"/>
    <property type="project" value="UniProtKB-KW"/>
</dbReference>
<feature type="domain" description="4Fe-4S ferredoxin-type" evidence="4">
    <location>
        <begin position="6"/>
        <end position="35"/>
    </location>
</feature>
<accession>D2Z406</accession>
<organism evidence="5 6">
    <name type="scientific">Dethiosulfovibrio peptidovorans DSM 11002</name>
    <dbReference type="NCBI Taxonomy" id="469381"/>
    <lineage>
        <taxon>Bacteria</taxon>
        <taxon>Thermotogati</taxon>
        <taxon>Synergistota</taxon>
        <taxon>Synergistia</taxon>
        <taxon>Synergistales</taxon>
        <taxon>Dethiosulfovibrionaceae</taxon>
        <taxon>Dethiosulfovibrio</taxon>
    </lineage>
</organism>
<keyword evidence="1" id="KW-0479">Metal-binding</keyword>
<dbReference type="Pfam" id="PF12838">
    <property type="entry name" value="Fer4_7"/>
    <property type="match status" value="1"/>
</dbReference>
<keyword evidence="3" id="KW-0411">Iron-sulfur</keyword>
<sequence length="73" mass="7965">MLMAKGRIEVAEEYCKSCGLCVAACPVKVLRISDHLNSKGHRPVEQYKEGCIGCGMCAISCPDAVIEVYKETE</sequence>
<dbReference type="AlphaFoldDB" id="D2Z406"/>
<dbReference type="Gene3D" id="3.30.70.20">
    <property type="match status" value="1"/>
</dbReference>
<dbReference type="PANTHER" id="PTHR43122:SF2">
    <property type="entry name" value="FERREDOXIN SUBUNIT OF PYRUVATE:FLAVODOXIN OXIDOREDUCTASE"/>
    <property type="match status" value="1"/>
</dbReference>
<dbReference type="InterPro" id="IPR017900">
    <property type="entry name" value="4Fe4S_Fe_S_CS"/>
</dbReference>
<dbReference type="SUPFAM" id="SSF54862">
    <property type="entry name" value="4Fe-4S ferredoxins"/>
    <property type="match status" value="1"/>
</dbReference>
<comment type="caution">
    <text evidence="5">The sequence shown here is derived from an EMBL/GenBank/DDBJ whole genome shotgun (WGS) entry which is preliminary data.</text>
</comment>
<dbReference type="Proteomes" id="UP000006427">
    <property type="component" value="Unassembled WGS sequence"/>
</dbReference>
<dbReference type="STRING" id="469381.Dpep_2245"/>
<dbReference type="eggNOG" id="COG1143">
    <property type="taxonomic scope" value="Bacteria"/>
</dbReference>
<reference evidence="5 6" key="1">
    <citation type="journal article" date="2010" name="Stand. Genomic Sci.">
        <title>Permanent draft genome sequence of Dethiosulfovibrio peptidovorans type strain (SEBR 4207).</title>
        <authorList>
            <person name="Labutti K."/>
            <person name="Mayilraj S."/>
            <person name="Clum A."/>
            <person name="Lucas S."/>
            <person name="Glavina Del Rio T."/>
            <person name="Nolan M."/>
            <person name="Tice H."/>
            <person name="Cheng J.F."/>
            <person name="Pitluck S."/>
            <person name="Liolios K."/>
            <person name="Ivanova N."/>
            <person name="Mavromatis K."/>
            <person name="Mikhailova N."/>
            <person name="Pati A."/>
            <person name="Goodwin L."/>
            <person name="Chen A."/>
            <person name="Palaniappan K."/>
            <person name="Land M."/>
            <person name="Hauser L."/>
            <person name="Chang Y.J."/>
            <person name="Jeffries C.D."/>
            <person name="Rohde M."/>
            <person name="Spring S."/>
            <person name="Goker M."/>
            <person name="Woyke T."/>
            <person name="Bristow J."/>
            <person name="Eisen J.A."/>
            <person name="Markowitz V."/>
            <person name="Hugenholtz P."/>
            <person name="Kyrpides N.C."/>
            <person name="Klenk H.P."/>
            <person name="Lapidus A."/>
        </authorList>
    </citation>
    <scope>NUCLEOTIDE SEQUENCE [LARGE SCALE GENOMIC DNA]</scope>
    <source>
        <strain evidence="5 6">DSM 11002</strain>
    </source>
</reference>
<dbReference type="InterPro" id="IPR017896">
    <property type="entry name" value="4Fe4S_Fe-S-bd"/>
</dbReference>
<evidence type="ECO:0000313" key="5">
    <source>
        <dbReference type="EMBL" id="EFC92267.1"/>
    </source>
</evidence>
<evidence type="ECO:0000256" key="1">
    <source>
        <dbReference type="ARBA" id="ARBA00022723"/>
    </source>
</evidence>
<proteinExistence type="predicted"/>
<dbReference type="PROSITE" id="PS00198">
    <property type="entry name" value="4FE4S_FER_1"/>
    <property type="match status" value="1"/>
</dbReference>
<protein>
    <submittedName>
        <fullName evidence="5">4Fe-4S ferredoxin iron-sulfur binding domain protein</fullName>
    </submittedName>
</protein>
<keyword evidence="2" id="KW-0408">Iron</keyword>
<keyword evidence="6" id="KW-1185">Reference proteome</keyword>
<dbReference type="GO" id="GO:0046872">
    <property type="term" value="F:metal ion binding"/>
    <property type="evidence" value="ECO:0007669"/>
    <property type="project" value="UniProtKB-KW"/>
</dbReference>
<dbReference type="PROSITE" id="PS51379">
    <property type="entry name" value="4FE4S_FER_2"/>
    <property type="match status" value="2"/>
</dbReference>
<evidence type="ECO:0000256" key="3">
    <source>
        <dbReference type="ARBA" id="ARBA00023014"/>
    </source>
</evidence>
<name>D2Z406_9BACT</name>
<dbReference type="EMBL" id="ABTR02000001">
    <property type="protein sequence ID" value="EFC92267.1"/>
    <property type="molecule type" value="Genomic_DNA"/>
</dbReference>
<evidence type="ECO:0000256" key="2">
    <source>
        <dbReference type="ARBA" id="ARBA00023004"/>
    </source>
</evidence>
<gene>
    <name evidence="5" type="ORF">Dpep_2245</name>
</gene>
<evidence type="ECO:0000313" key="6">
    <source>
        <dbReference type="Proteomes" id="UP000006427"/>
    </source>
</evidence>
<dbReference type="PaxDb" id="469381-Dpep_2245"/>
<feature type="domain" description="4Fe-4S ferredoxin-type" evidence="4">
    <location>
        <begin position="42"/>
        <end position="71"/>
    </location>
</feature>
<dbReference type="PANTHER" id="PTHR43122">
    <property type="entry name" value="FERREDOXIN SUBUNIT OF PYRUVATE:FLAVODOXIN OXIDOREDUCTASE-RELATED"/>
    <property type="match status" value="1"/>
</dbReference>
<evidence type="ECO:0000259" key="4">
    <source>
        <dbReference type="PROSITE" id="PS51379"/>
    </source>
</evidence>